<dbReference type="Proteomes" id="UP000017170">
    <property type="component" value="Unassembled WGS sequence"/>
</dbReference>
<organism evidence="1 2">
    <name type="scientific">Alkalihalophilus marmarensis DSM 21297</name>
    <dbReference type="NCBI Taxonomy" id="1188261"/>
    <lineage>
        <taxon>Bacteria</taxon>
        <taxon>Bacillati</taxon>
        <taxon>Bacillota</taxon>
        <taxon>Bacilli</taxon>
        <taxon>Bacillales</taxon>
        <taxon>Bacillaceae</taxon>
        <taxon>Alkalihalophilus</taxon>
    </lineage>
</organism>
<comment type="caution">
    <text evidence="1">The sequence shown here is derived from an EMBL/GenBank/DDBJ whole genome shotgun (WGS) entry which is preliminary data.</text>
</comment>
<name>U6SIK7_9BACI</name>
<reference evidence="1 2" key="1">
    <citation type="journal article" date="2013" name="Genome Announc.">
        <title>Genome Sequence of the Extreme Obligate Alkaliphile Bacillus marmarensis Strain DSM 21297.</title>
        <authorList>
            <person name="Wernick D.G."/>
            <person name="Choi K.Y."/>
            <person name="Tat C.A."/>
            <person name="Lafontaine Rivera J.G."/>
            <person name="Liao J.C."/>
        </authorList>
    </citation>
    <scope>NUCLEOTIDE SEQUENCE [LARGE SCALE GENOMIC DNA]</scope>
    <source>
        <strain evidence="1 2">DSM 21297</strain>
    </source>
</reference>
<dbReference type="EMBL" id="ATAE01000056">
    <property type="protein sequence ID" value="ERN51388.1"/>
    <property type="molecule type" value="Genomic_DNA"/>
</dbReference>
<proteinExistence type="predicted"/>
<evidence type="ECO:0000313" key="1">
    <source>
        <dbReference type="EMBL" id="ERN51388.1"/>
    </source>
</evidence>
<sequence length="66" mass="7963">MQRELFRTKWRIFQSSFQLIRTQASFFRTNASRIWKFTSAQNFHFVIQSNHATITKGRKVKRTAIL</sequence>
<keyword evidence="2" id="KW-1185">Reference proteome</keyword>
<evidence type="ECO:0000313" key="2">
    <source>
        <dbReference type="Proteomes" id="UP000017170"/>
    </source>
</evidence>
<accession>U6SIK7</accession>
<protein>
    <submittedName>
        <fullName evidence="1">Uncharacterized protein</fullName>
    </submittedName>
</protein>
<gene>
    <name evidence="1" type="ORF">A33I_01570</name>
</gene>
<dbReference type="AlphaFoldDB" id="U6SIK7"/>